<keyword evidence="4" id="KW-0808">Transferase</keyword>
<evidence type="ECO:0000256" key="8">
    <source>
        <dbReference type="SAM" id="MobiDB-lite"/>
    </source>
</evidence>
<dbReference type="SMART" id="SM00911">
    <property type="entry name" value="HWE_HK"/>
    <property type="match status" value="1"/>
</dbReference>
<evidence type="ECO:0000259" key="9">
    <source>
        <dbReference type="SMART" id="SM00911"/>
    </source>
</evidence>
<evidence type="ECO:0000313" key="11">
    <source>
        <dbReference type="Proteomes" id="UP001524547"/>
    </source>
</evidence>
<dbReference type="GO" id="GO:0016301">
    <property type="term" value="F:kinase activity"/>
    <property type="evidence" value="ECO:0007669"/>
    <property type="project" value="UniProtKB-KW"/>
</dbReference>
<dbReference type="EMBL" id="JAMZEJ010000007">
    <property type="protein sequence ID" value="MCQ8241659.1"/>
    <property type="molecule type" value="Genomic_DNA"/>
</dbReference>
<keyword evidence="11" id="KW-1185">Reference proteome</keyword>
<dbReference type="PANTHER" id="PTHR41523:SF8">
    <property type="entry name" value="ETHYLENE RESPONSE SENSOR PROTEIN"/>
    <property type="match status" value="1"/>
</dbReference>
<evidence type="ECO:0000256" key="2">
    <source>
        <dbReference type="ARBA" id="ARBA00012438"/>
    </source>
</evidence>
<dbReference type="RefSeq" id="WP_422920402.1">
    <property type="nucleotide sequence ID" value="NZ_JAMZEJ010000007.1"/>
</dbReference>
<feature type="region of interest" description="Disordered" evidence="8">
    <location>
        <begin position="212"/>
        <end position="240"/>
    </location>
</feature>
<evidence type="ECO:0000256" key="4">
    <source>
        <dbReference type="ARBA" id="ARBA00022679"/>
    </source>
</evidence>
<gene>
    <name evidence="10" type="ORF">NFI88_12520</name>
</gene>
<evidence type="ECO:0000256" key="1">
    <source>
        <dbReference type="ARBA" id="ARBA00000085"/>
    </source>
</evidence>
<sequence length="272" mass="29543">MHHARPHAWSADEVVRLHNAADRIEVATARRGVEEQQAIINGEIAHRLKNTLAMVQAIAAMTLRKDLPPEKMQRLDERLQALAQTHDLLHTGRWQATELHALAMGVLENIGLSDRCRLSGPSIRLGARAAMSASLLLHEMATNAAKYGAPSVSGSSVEIVWHAEAVGDRCELVPRWTEEGGPSILLPSRKGFGSRLVSLGLIGRGVPKYATPSPGCRPASGPTWKRSSKHVGDHTTASCGPDHRSCYRGRTLAAAAPHRDGRGGWLQRCRDD</sequence>
<organism evidence="10 11">
    <name type="scientific">Rhizosaccharibacter radicis</name>
    <dbReference type="NCBI Taxonomy" id="2782605"/>
    <lineage>
        <taxon>Bacteria</taxon>
        <taxon>Pseudomonadati</taxon>
        <taxon>Pseudomonadota</taxon>
        <taxon>Alphaproteobacteria</taxon>
        <taxon>Acetobacterales</taxon>
        <taxon>Acetobacteraceae</taxon>
        <taxon>Rhizosaccharibacter</taxon>
    </lineage>
</organism>
<dbReference type="EC" id="2.7.13.3" evidence="2"/>
<comment type="caution">
    <text evidence="10">The sequence shown here is derived from an EMBL/GenBank/DDBJ whole genome shotgun (WGS) entry which is preliminary data.</text>
</comment>
<evidence type="ECO:0000256" key="7">
    <source>
        <dbReference type="ARBA" id="ARBA00022840"/>
    </source>
</evidence>
<evidence type="ECO:0000256" key="3">
    <source>
        <dbReference type="ARBA" id="ARBA00022553"/>
    </source>
</evidence>
<dbReference type="InterPro" id="IPR011102">
    <property type="entry name" value="Sig_transdc_His_kinase_HWE"/>
</dbReference>
<evidence type="ECO:0000256" key="6">
    <source>
        <dbReference type="ARBA" id="ARBA00022777"/>
    </source>
</evidence>
<evidence type="ECO:0000256" key="5">
    <source>
        <dbReference type="ARBA" id="ARBA00022741"/>
    </source>
</evidence>
<keyword evidence="6 10" id="KW-0418">Kinase</keyword>
<protein>
    <recommendedName>
        <fullName evidence="2">histidine kinase</fullName>
        <ecNumber evidence="2">2.7.13.3</ecNumber>
    </recommendedName>
</protein>
<dbReference type="Proteomes" id="UP001524547">
    <property type="component" value="Unassembled WGS sequence"/>
</dbReference>
<dbReference type="PANTHER" id="PTHR41523">
    <property type="entry name" value="TWO-COMPONENT SYSTEM SENSOR PROTEIN"/>
    <property type="match status" value="1"/>
</dbReference>
<keyword evidence="7" id="KW-0067">ATP-binding</keyword>
<reference evidence="10 11" key="1">
    <citation type="submission" date="2022-06" db="EMBL/GenBank/DDBJ databases">
        <title>Rhizosaccharibacter gen. nov. sp. nov. KSS12, endophytic bacteria isolated from sugarcane.</title>
        <authorList>
            <person name="Pitiwittayakul N."/>
        </authorList>
    </citation>
    <scope>NUCLEOTIDE SEQUENCE [LARGE SCALE GENOMIC DNA]</scope>
    <source>
        <strain evidence="10 11">KSS12</strain>
    </source>
</reference>
<comment type="catalytic activity">
    <reaction evidence="1">
        <text>ATP + protein L-histidine = ADP + protein N-phospho-L-histidine.</text>
        <dbReference type="EC" id="2.7.13.3"/>
    </reaction>
</comment>
<dbReference type="Pfam" id="PF07536">
    <property type="entry name" value="HWE_HK"/>
    <property type="match status" value="1"/>
</dbReference>
<accession>A0ABT1VZ93</accession>
<name>A0ABT1VZ93_9PROT</name>
<evidence type="ECO:0000313" key="10">
    <source>
        <dbReference type="EMBL" id="MCQ8241659.1"/>
    </source>
</evidence>
<proteinExistence type="predicted"/>
<feature type="domain" description="Signal transduction histidine kinase HWE region" evidence="9">
    <location>
        <begin position="43"/>
        <end position="122"/>
    </location>
</feature>
<keyword evidence="3" id="KW-0597">Phosphoprotein</keyword>
<keyword evidence="5" id="KW-0547">Nucleotide-binding</keyword>